<comment type="similarity">
    <text evidence="1 8">Belongs to the D-isomer specific 2-hydroxyacid dehydrogenase family.</text>
</comment>
<dbReference type="Proteomes" id="UP000550736">
    <property type="component" value="Unassembled WGS sequence"/>
</dbReference>
<dbReference type="PANTHER" id="PTHR43026:SF1">
    <property type="entry name" value="2-HYDROXYACID DEHYDROGENASE HOMOLOG 1-RELATED"/>
    <property type="match status" value="1"/>
</dbReference>
<dbReference type="PANTHER" id="PTHR43026">
    <property type="entry name" value="2-HYDROXYACID DEHYDROGENASE HOMOLOG 1-RELATED"/>
    <property type="match status" value="1"/>
</dbReference>
<dbReference type="AlphaFoldDB" id="A0A7X9ZJG7"/>
<evidence type="ECO:0000256" key="8">
    <source>
        <dbReference type="RuleBase" id="RU003719"/>
    </source>
</evidence>
<organism evidence="13 14">
    <name type="scientific">Staphylococcus capitis</name>
    <dbReference type="NCBI Taxonomy" id="29388"/>
    <lineage>
        <taxon>Bacteria</taxon>
        <taxon>Bacillati</taxon>
        <taxon>Bacillota</taxon>
        <taxon>Bacilli</taxon>
        <taxon>Bacillales</taxon>
        <taxon>Staphylococcaceae</taxon>
        <taxon>Staphylococcus</taxon>
    </lineage>
</organism>
<evidence type="ECO:0000313" key="15">
    <source>
        <dbReference type="Proteomes" id="UP000538955"/>
    </source>
</evidence>
<dbReference type="InterPro" id="IPR006140">
    <property type="entry name" value="D-isomer_DH_NAD-bd"/>
</dbReference>
<dbReference type="PROSITE" id="PS00670">
    <property type="entry name" value="D_2_HYDROXYACID_DH_2"/>
    <property type="match status" value="1"/>
</dbReference>
<keyword evidence="15" id="KW-1185">Reference proteome</keyword>
<dbReference type="EMBL" id="JABBMI010000069">
    <property type="protein sequence ID" value="NMK54853.1"/>
    <property type="molecule type" value="Genomic_DNA"/>
</dbReference>
<dbReference type="EMBL" id="JABBLX010000023">
    <property type="protein sequence ID" value="NMK97978.1"/>
    <property type="molecule type" value="Genomic_DNA"/>
</dbReference>
<dbReference type="InterPro" id="IPR029752">
    <property type="entry name" value="D-isomer_DH_CS1"/>
</dbReference>
<dbReference type="InterPro" id="IPR036291">
    <property type="entry name" value="NAD(P)-bd_dom_sf"/>
</dbReference>
<dbReference type="NCBIfam" id="NF006374">
    <property type="entry name" value="PRK08605.1"/>
    <property type="match status" value="1"/>
</dbReference>
<dbReference type="Gene3D" id="3.40.50.720">
    <property type="entry name" value="NAD(P)-binding Rossmann-like Domain"/>
    <property type="match status" value="2"/>
</dbReference>
<sequence length="332" mass="37345">MTKIKIMSVRDEDLPYIEEWSKRNNIEVDLSREQLTEDNVETVSGSDGLSLSQTLPISEEIYKKLESFGIKQIAQRSAGFDDYDLDLATKYNLIISNVPSYSPRSIAEFAVTQAVNVVRYSNRIQNKMQEYDFRWEPSILSQSVSDLKVAVIGTGRIGSIVAQIFAEGYRSEVVAYDPFPNENVAKYVTYKDTLQEAIEEADIVTVHIPATKYNHHLFNEALFSYFKKGSVFVNCARGSLVDTQALISALDQGRLKGVALDTYELEVGVFTTDRRGEDLNDELLNSLIQREDIIITPHIAFYTEAAVENLIVDALDAAMDVINTGDTRLRVN</sequence>
<dbReference type="EMBL" id="SCHC01000002">
    <property type="protein sequence ID" value="TBW76793.1"/>
    <property type="molecule type" value="Genomic_DNA"/>
</dbReference>
<dbReference type="InterPro" id="IPR058205">
    <property type="entry name" value="D-LDH-like"/>
</dbReference>
<dbReference type="SUPFAM" id="SSF52283">
    <property type="entry name" value="Formate/glycerate dehydrogenase catalytic domain-like"/>
    <property type="match status" value="1"/>
</dbReference>
<evidence type="ECO:0000256" key="3">
    <source>
        <dbReference type="ARBA" id="ARBA00014095"/>
    </source>
</evidence>
<proteinExistence type="inferred from homology"/>
<evidence type="ECO:0000256" key="1">
    <source>
        <dbReference type="ARBA" id="ARBA00005854"/>
    </source>
</evidence>
<evidence type="ECO:0000313" key="14">
    <source>
        <dbReference type="Proteomes" id="UP000291949"/>
    </source>
</evidence>
<protein>
    <recommendedName>
        <fullName evidence="3">D-lactate dehydrogenase</fullName>
        <ecNumber evidence="2">1.1.1.28</ecNumber>
    </recommendedName>
    <alternativeName>
        <fullName evidence="6">D-specific 2-hydroxyacid dehydrogenase</fullName>
    </alternativeName>
</protein>
<comment type="catalytic activity">
    <reaction evidence="7">
        <text>(R)-lactate + NAD(+) = pyruvate + NADH + H(+)</text>
        <dbReference type="Rhea" id="RHEA:16369"/>
        <dbReference type="ChEBI" id="CHEBI:15361"/>
        <dbReference type="ChEBI" id="CHEBI:15378"/>
        <dbReference type="ChEBI" id="CHEBI:16004"/>
        <dbReference type="ChEBI" id="CHEBI:57540"/>
        <dbReference type="ChEBI" id="CHEBI:57945"/>
        <dbReference type="EC" id="1.1.1.28"/>
    </reaction>
</comment>
<dbReference type="RefSeq" id="WP_030058737.1">
    <property type="nucleotide sequence ID" value="NZ_AP014956.1"/>
</dbReference>
<gene>
    <name evidence="13" type="ORF">EQ811_07970</name>
    <name evidence="12" type="ORF">HHM13_07720</name>
    <name evidence="11" type="ORF">HHM24_08975</name>
</gene>
<accession>A0A7X9ZJG7</accession>
<dbReference type="Pfam" id="PF02826">
    <property type="entry name" value="2-Hacid_dh_C"/>
    <property type="match status" value="1"/>
</dbReference>
<evidence type="ECO:0000256" key="6">
    <source>
        <dbReference type="ARBA" id="ARBA00030947"/>
    </source>
</evidence>
<keyword evidence="4 8" id="KW-0560">Oxidoreductase</keyword>
<dbReference type="PROSITE" id="PS00065">
    <property type="entry name" value="D_2_HYDROXYACID_DH_1"/>
    <property type="match status" value="1"/>
</dbReference>
<dbReference type="GO" id="GO:0051287">
    <property type="term" value="F:NAD binding"/>
    <property type="evidence" value="ECO:0007669"/>
    <property type="project" value="InterPro"/>
</dbReference>
<reference evidence="15 16" key="2">
    <citation type="submission" date="2020-04" db="EMBL/GenBank/DDBJ databases">
        <title>The Epidemiology and Molecular Characteristics of Linezolid-Resistant Staphylococcus capitis in Huashan Hospital, Shanghai.</title>
        <authorList>
            <person name="Ding L."/>
            <person name="Li P."/>
            <person name="Yang Y."/>
            <person name="Lin D."/>
            <person name="Xu X."/>
        </authorList>
    </citation>
    <scope>NUCLEOTIDE SEQUENCE [LARGE SCALE GENOMIC DNA]</scope>
    <source>
        <strain evidence="12 16">12-86</strain>
        <strain evidence="11 15">17-84</strain>
    </source>
</reference>
<dbReference type="InterPro" id="IPR029753">
    <property type="entry name" value="D-isomer_DH_CS"/>
</dbReference>
<evidence type="ECO:0000313" key="12">
    <source>
        <dbReference type="EMBL" id="NMK97978.1"/>
    </source>
</evidence>
<dbReference type="Pfam" id="PF00389">
    <property type="entry name" value="2-Hacid_dh"/>
    <property type="match status" value="1"/>
</dbReference>
<comment type="caution">
    <text evidence="13">The sequence shown here is derived from an EMBL/GenBank/DDBJ whole genome shotgun (WGS) entry which is preliminary data.</text>
</comment>
<evidence type="ECO:0000313" key="16">
    <source>
        <dbReference type="Proteomes" id="UP000550736"/>
    </source>
</evidence>
<evidence type="ECO:0000259" key="10">
    <source>
        <dbReference type="Pfam" id="PF02826"/>
    </source>
</evidence>
<dbReference type="InterPro" id="IPR006139">
    <property type="entry name" value="D-isomer_2_OHA_DH_cat_dom"/>
</dbReference>
<feature type="domain" description="D-isomer specific 2-hydroxyacid dehydrogenase catalytic" evidence="9">
    <location>
        <begin position="8"/>
        <end position="332"/>
    </location>
</feature>
<evidence type="ECO:0000259" key="9">
    <source>
        <dbReference type="Pfam" id="PF00389"/>
    </source>
</evidence>
<feature type="domain" description="D-isomer specific 2-hydroxyacid dehydrogenase NAD-binding" evidence="10">
    <location>
        <begin position="113"/>
        <end position="300"/>
    </location>
</feature>
<evidence type="ECO:0000313" key="13">
    <source>
        <dbReference type="EMBL" id="TBW76793.1"/>
    </source>
</evidence>
<dbReference type="EC" id="1.1.1.28" evidence="2"/>
<dbReference type="CDD" id="cd12186">
    <property type="entry name" value="LDH"/>
    <property type="match status" value="1"/>
</dbReference>
<dbReference type="Proteomes" id="UP000291949">
    <property type="component" value="Unassembled WGS sequence"/>
</dbReference>
<dbReference type="Proteomes" id="UP000538955">
    <property type="component" value="Unassembled WGS sequence"/>
</dbReference>
<dbReference type="SUPFAM" id="SSF51735">
    <property type="entry name" value="NAD(P)-binding Rossmann-fold domains"/>
    <property type="match status" value="1"/>
</dbReference>
<name>A0A7X9ZJG7_STACP</name>
<reference evidence="13 14" key="1">
    <citation type="journal article" date="2019" name="Sci. Transl. Med.">
        <title>Quorum sensing between bacterial species on the skin protects against epidermal injury in atopic dermatitis.</title>
        <authorList>
            <person name="Williams M.R."/>
        </authorList>
    </citation>
    <scope>NUCLEOTIDE SEQUENCE [LARGE SCALE GENOMIC DNA]</scope>
    <source>
        <strain evidence="13 14">H8</strain>
    </source>
</reference>
<evidence type="ECO:0000256" key="5">
    <source>
        <dbReference type="ARBA" id="ARBA00023027"/>
    </source>
</evidence>
<dbReference type="PROSITE" id="PS00671">
    <property type="entry name" value="D_2_HYDROXYACID_DH_3"/>
    <property type="match status" value="1"/>
</dbReference>
<evidence type="ECO:0000313" key="11">
    <source>
        <dbReference type="EMBL" id="NMK54853.1"/>
    </source>
</evidence>
<keyword evidence="5" id="KW-0520">NAD</keyword>
<evidence type="ECO:0000256" key="2">
    <source>
        <dbReference type="ARBA" id="ARBA00012969"/>
    </source>
</evidence>
<evidence type="ECO:0000256" key="4">
    <source>
        <dbReference type="ARBA" id="ARBA00023002"/>
    </source>
</evidence>
<evidence type="ECO:0000256" key="7">
    <source>
        <dbReference type="ARBA" id="ARBA00049040"/>
    </source>
</evidence>
<dbReference type="GO" id="GO:0008720">
    <property type="term" value="F:D-lactate dehydrogenase (NAD+) activity"/>
    <property type="evidence" value="ECO:0007669"/>
    <property type="project" value="UniProtKB-EC"/>
</dbReference>